<dbReference type="PROSITE" id="PS51257">
    <property type="entry name" value="PROKAR_LIPOPROTEIN"/>
    <property type="match status" value="1"/>
</dbReference>
<feature type="signal peptide" evidence="2">
    <location>
        <begin position="1"/>
        <end position="22"/>
    </location>
</feature>
<protein>
    <submittedName>
        <fullName evidence="3">Iron(III) transport system substrate-binding protein</fullName>
    </submittedName>
</protein>
<dbReference type="RefSeq" id="WP_204866015.1">
    <property type="nucleotide sequence ID" value="NZ_JAFBBK010000001.1"/>
</dbReference>
<evidence type="ECO:0000256" key="2">
    <source>
        <dbReference type="SAM" id="SignalP"/>
    </source>
</evidence>
<dbReference type="PANTHER" id="PTHR30006">
    <property type="entry name" value="THIAMINE-BINDING PERIPLASMIC PROTEIN-RELATED"/>
    <property type="match status" value="1"/>
</dbReference>
<dbReference type="Gene3D" id="3.40.190.10">
    <property type="entry name" value="Periplasmic binding protein-like II"/>
    <property type="match status" value="2"/>
</dbReference>
<dbReference type="Pfam" id="PF13343">
    <property type="entry name" value="SBP_bac_6"/>
    <property type="match status" value="1"/>
</dbReference>
<dbReference type="EMBL" id="JAFBBK010000001">
    <property type="protein sequence ID" value="MBM7413388.1"/>
    <property type="molecule type" value="Genomic_DNA"/>
</dbReference>
<organism evidence="3 4">
    <name type="scientific">Rhodococcoides corynebacterioides</name>
    <dbReference type="NCBI Taxonomy" id="53972"/>
    <lineage>
        <taxon>Bacteria</taxon>
        <taxon>Bacillati</taxon>
        <taxon>Actinomycetota</taxon>
        <taxon>Actinomycetes</taxon>
        <taxon>Mycobacteriales</taxon>
        <taxon>Nocardiaceae</taxon>
        <taxon>Rhodococcoides</taxon>
    </lineage>
</organism>
<dbReference type="Proteomes" id="UP000703038">
    <property type="component" value="Unassembled WGS sequence"/>
</dbReference>
<dbReference type="PANTHER" id="PTHR30006:SF2">
    <property type="entry name" value="ABC TRANSPORTER SUBSTRATE-BINDING PROTEIN"/>
    <property type="match status" value="1"/>
</dbReference>
<name>A0ABS2KNK7_9NOCA</name>
<keyword evidence="1 2" id="KW-0732">Signal</keyword>
<sequence length="344" mass="36676">MRRIPRAIATVAVAASAFALTACGGSTTPSGPVEGSWDDVVAAAKTEGSVMLYSSQKPANLDALKAAFTQKYPEISMDFVRGTDSEINPRIETENRTGTGIADVHMVTDASWIASASESGTFSTEIVGPDFDAPDYDRAASVKNDRFFLSSAAVFGLGWNTAAVPDGLETPQDILDPAYRGRIGIVNPTGIASYVDLYRHYAENYGEDYWNKLAELQPRVYPSALAVAQALTSGEVVVSPSVQPLVTEVDAGAPVDWVLPDNPWGTPWYTQVLSAAPHPNAAQVLADFMVTAEGQAALNGGYAAALPDVPGAVERAQDIESPDPAELTPENVDRYSQEWSQLFQ</sequence>
<feature type="chain" id="PRO_5045913076" evidence="2">
    <location>
        <begin position="23"/>
        <end position="344"/>
    </location>
</feature>
<evidence type="ECO:0000256" key="1">
    <source>
        <dbReference type="ARBA" id="ARBA00022729"/>
    </source>
</evidence>
<proteinExistence type="predicted"/>
<dbReference type="SUPFAM" id="SSF53850">
    <property type="entry name" value="Periplasmic binding protein-like II"/>
    <property type="match status" value="1"/>
</dbReference>
<evidence type="ECO:0000313" key="3">
    <source>
        <dbReference type="EMBL" id="MBM7413388.1"/>
    </source>
</evidence>
<keyword evidence="4" id="KW-1185">Reference proteome</keyword>
<reference evidence="3 4" key="1">
    <citation type="submission" date="2021-01" db="EMBL/GenBank/DDBJ databases">
        <title>Genomics of switchgrass bacterial isolates.</title>
        <authorList>
            <person name="Shade A."/>
        </authorList>
    </citation>
    <scope>NUCLEOTIDE SEQUENCE [LARGE SCALE GENOMIC DNA]</scope>
    <source>
        <strain evidence="3 4">PvP111</strain>
    </source>
</reference>
<accession>A0ABS2KNK7</accession>
<gene>
    <name evidence="3" type="ORF">JOE42_000121</name>
</gene>
<comment type="caution">
    <text evidence="3">The sequence shown here is derived from an EMBL/GenBank/DDBJ whole genome shotgun (WGS) entry which is preliminary data.</text>
</comment>
<evidence type="ECO:0000313" key="4">
    <source>
        <dbReference type="Proteomes" id="UP000703038"/>
    </source>
</evidence>